<accession>X1EIJ0</accession>
<reference evidence="1" key="1">
    <citation type="journal article" date="2014" name="Front. Microbiol.">
        <title>High frequency of phylogenetically diverse reductive dehalogenase-homologous genes in deep subseafloor sedimentary metagenomes.</title>
        <authorList>
            <person name="Kawai M."/>
            <person name="Futagami T."/>
            <person name="Toyoda A."/>
            <person name="Takaki Y."/>
            <person name="Nishi S."/>
            <person name="Hori S."/>
            <person name="Arai W."/>
            <person name="Tsubouchi T."/>
            <person name="Morono Y."/>
            <person name="Uchiyama I."/>
            <person name="Ito T."/>
            <person name="Fujiyama A."/>
            <person name="Inagaki F."/>
            <person name="Takami H."/>
        </authorList>
    </citation>
    <scope>NUCLEOTIDE SEQUENCE</scope>
    <source>
        <strain evidence="1">Expedition CK06-06</strain>
    </source>
</reference>
<protein>
    <submittedName>
        <fullName evidence="1">Uncharacterized protein</fullName>
    </submittedName>
</protein>
<gene>
    <name evidence="1" type="ORF">S03H2_19925</name>
</gene>
<sequence>MPPDSDEYLELDKELEGLALSDVDDFIQHPIWKAFINSNARKFESLTDRLVMGDIAIYVQAEPDDYLGFKYRTNEA</sequence>
<proteinExistence type="predicted"/>
<dbReference type="AlphaFoldDB" id="X1EIJ0"/>
<evidence type="ECO:0000313" key="1">
    <source>
        <dbReference type="EMBL" id="GAH33136.1"/>
    </source>
</evidence>
<feature type="non-terminal residue" evidence="1">
    <location>
        <position position="76"/>
    </location>
</feature>
<comment type="caution">
    <text evidence="1">The sequence shown here is derived from an EMBL/GenBank/DDBJ whole genome shotgun (WGS) entry which is preliminary data.</text>
</comment>
<organism evidence="1">
    <name type="scientific">marine sediment metagenome</name>
    <dbReference type="NCBI Taxonomy" id="412755"/>
    <lineage>
        <taxon>unclassified sequences</taxon>
        <taxon>metagenomes</taxon>
        <taxon>ecological metagenomes</taxon>
    </lineage>
</organism>
<name>X1EIJ0_9ZZZZ</name>
<dbReference type="EMBL" id="BARU01010450">
    <property type="protein sequence ID" value="GAH33136.1"/>
    <property type="molecule type" value="Genomic_DNA"/>
</dbReference>